<keyword evidence="3" id="KW-1185">Reference proteome</keyword>
<feature type="domain" description="Nucleoside phosphorylase" evidence="1">
    <location>
        <begin position="32"/>
        <end position="104"/>
    </location>
</feature>
<dbReference type="Gene3D" id="3.40.50.1580">
    <property type="entry name" value="Nucleoside phosphorylase domain"/>
    <property type="match status" value="1"/>
</dbReference>
<reference evidence="2 3" key="1">
    <citation type="submission" date="2009-01" db="EMBL/GenBank/DDBJ databases">
        <title>Complete sequence of Clostridium cellulolyticum H10.</title>
        <authorList>
            <consortium name="US DOE Joint Genome Institute"/>
            <person name="Lucas S."/>
            <person name="Copeland A."/>
            <person name="Lapidus A."/>
            <person name="Glavina del Rio T."/>
            <person name="Dalin E."/>
            <person name="Tice H."/>
            <person name="Bruce D."/>
            <person name="Goodwin L."/>
            <person name="Pitluck S."/>
            <person name="Chertkov O."/>
            <person name="Saunders E."/>
            <person name="Brettin T."/>
            <person name="Detter J.C."/>
            <person name="Han C."/>
            <person name="Larimer F."/>
            <person name="Land M."/>
            <person name="Hauser L."/>
            <person name="Kyrpides N."/>
            <person name="Ivanova N."/>
            <person name="Zhou J."/>
            <person name="Richardson P."/>
        </authorList>
    </citation>
    <scope>NUCLEOTIDE SEQUENCE [LARGE SCALE GENOMIC DNA]</scope>
    <source>
        <strain evidence="3">ATCC 35319 / DSM 5812 / JCM 6584 / H10</strain>
    </source>
</reference>
<dbReference type="PANTHER" id="PTHR37822:SF2">
    <property type="entry name" value="SPORE PHOTOPRODUCT LYASE"/>
    <property type="match status" value="1"/>
</dbReference>
<dbReference type="RefSeq" id="WP_015924190.1">
    <property type="nucleotide sequence ID" value="NC_011898.1"/>
</dbReference>
<dbReference type="InterPro" id="IPR035994">
    <property type="entry name" value="Nucleoside_phosphorylase_sf"/>
</dbReference>
<dbReference type="GO" id="GO:1904047">
    <property type="term" value="F:S-adenosyl-L-methionine binding"/>
    <property type="evidence" value="ECO:0007669"/>
    <property type="project" value="TreeGrafter"/>
</dbReference>
<dbReference type="GO" id="GO:0051539">
    <property type="term" value="F:4 iron, 4 sulfur cluster binding"/>
    <property type="evidence" value="ECO:0007669"/>
    <property type="project" value="TreeGrafter"/>
</dbReference>
<protein>
    <recommendedName>
        <fullName evidence="1">Nucleoside phosphorylase domain-containing protein</fullName>
    </recommendedName>
</protein>
<dbReference type="EMBL" id="CP001348">
    <property type="protein sequence ID" value="ACL75021.1"/>
    <property type="molecule type" value="Genomic_DNA"/>
</dbReference>
<gene>
    <name evidence="2" type="ordered locus">Ccel_0640</name>
</gene>
<dbReference type="GO" id="GO:0003913">
    <property type="term" value="F:DNA photolyase activity"/>
    <property type="evidence" value="ECO:0007669"/>
    <property type="project" value="TreeGrafter"/>
</dbReference>
<evidence type="ECO:0000313" key="2">
    <source>
        <dbReference type="EMBL" id="ACL75021.1"/>
    </source>
</evidence>
<dbReference type="HOGENOM" id="CLU_082375_0_0_9"/>
<dbReference type="OrthoDB" id="21362at2"/>
<dbReference type="InterPro" id="IPR049539">
    <property type="entry name" value="SPL"/>
</dbReference>
<dbReference type="STRING" id="394503.Ccel_0640"/>
<evidence type="ECO:0000259" key="1">
    <source>
        <dbReference type="Pfam" id="PF01048"/>
    </source>
</evidence>
<accession>B8I797</accession>
<name>B8I797_RUMCH</name>
<dbReference type="GO" id="GO:0042601">
    <property type="term" value="C:endospore-forming forespore"/>
    <property type="evidence" value="ECO:0007669"/>
    <property type="project" value="TreeGrafter"/>
</dbReference>
<dbReference type="AlphaFoldDB" id="B8I797"/>
<dbReference type="KEGG" id="cce:Ccel_0640"/>
<dbReference type="Proteomes" id="UP000001349">
    <property type="component" value="Chromosome"/>
</dbReference>
<dbReference type="Pfam" id="PF01048">
    <property type="entry name" value="PNP_UDP_1"/>
    <property type="match status" value="1"/>
</dbReference>
<dbReference type="PANTHER" id="PTHR37822">
    <property type="entry name" value="SPORE PHOTOPRODUCT LYASE-RELATED"/>
    <property type="match status" value="1"/>
</dbReference>
<dbReference type="InterPro" id="IPR000845">
    <property type="entry name" value="Nucleoside_phosphorylase_d"/>
</dbReference>
<sequence length="279" mass="31523">MIFIVTALMLEAAPIIDFFNLKKDMKILPYSVFKGSDIALIVSGVGKLKSAMASVYLYNMYGTGENNVLINIGFCGSGSKSFETGSLLVVNKVTDMDTGRDYYPDVFFDAGIPQISIQCYSKVVKAVDMPVQRDLFCDMESAGIMEASKKFFFAHNVLILKIISDYLEPERLDKAKLKSYIEKKMPALRSIIEEMRHLNEGYGEMSLDEENSAIQSLCLSLRFTQAMKLILTKEVRRARIKGFEPLVSLKQFTGIRSDSKEEGKKYFEQIITKIRQKSV</sequence>
<dbReference type="SUPFAM" id="SSF53167">
    <property type="entry name" value="Purine and uridine phosphorylases"/>
    <property type="match status" value="1"/>
</dbReference>
<evidence type="ECO:0000313" key="3">
    <source>
        <dbReference type="Proteomes" id="UP000001349"/>
    </source>
</evidence>
<organism evidence="2 3">
    <name type="scientific">Ruminiclostridium cellulolyticum (strain ATCC 35319 / DSM 5812 / JCM 6584 / H10)</name>
    <name type="common">Clostridium cellulolyticum</name>
    <dbReference type="NCBI Taxonomy" id="394503"/>
    <lineage>
        <taxon>Bacteria</taxon>
        <taxon>Bacillati</taxon>
        <taxon>Bacillota</taxon>
        <taxon>Clostridia</taxon>
        <taxon>Eubacteriales</taxon>
        <taxon>Oscillospiraceae</taxon>
        <taxon>Ruminiclostridium</taxon>
    </lineage>
</organism>
<dbReference type="eggNOG" id="COG0775">
    <property type="taxonomic scope" value="Bacteria"/>
</dbReference>
<dbReference type="GO" id="GO:0009116">
    <property type="term" value="P:nucleoside metabolic process"/>
    <property type="evidence" value="ECO:0007669"/>
    <property type="project" value="InterPro"/>
</dbReference>
<proteinExistence type="predicted"/>